<evidence type="ECO:0000256" key="1">
    <source>
        <dbReference type="ARBA" id="ARBA00004533"/>
    </source>
</evidence>
<comment type="subcellular location">
    <subcellularLocation>
        <location evidence="1">Cell inner membrane</location>
    </subcellularLocation>
</comment>
<proteinExistence type="predicted"/>
<evidence type="ECO:0000256" key="7">
    <source>
        <dbReference type="SAM" id="Phobius"/>
    </source>
</evidence>
<dbReference type="PANTHER" id="PTHR30462:SF2">
    <property type="entry name" value="INTERMEMBRANE TRANSPORT PROTEIN PQIB"/>
    <property type="match status" value="1"/>
</dbReference>
<protein>
    <submittedName>
        <fullName evidence="9">Intermembrane transport protein PqiB</fullName>
    </submittedName>
</protein>
<evidence type="ECO:0000256" key="6">
    <source>
        <dbReference type="ARBA" id="ARBA00023136"/>
    </source>
</evidence>
<dbReference type="PANTHER" id="PTHR30462">
    <property type="entry name" value="INTERMEMBRANE TRANSPORT PROTEIN PQIB-RELATED"/>
    <property type="match status" value="1"/>
</dbReference>
<evidence type="ECO:0000259" key="8">
    <source>
        <dbReference type="Pfam" id="PF02470"/>
    </source>
</evidence>
<accession>A0A5N3R7M5</accession>
<dbReference type="GO" id="GO:0005886">
    <property type="term" value="C:plasma membrane"/>
    <property type="evidence" value="ECO:0007669"/>
    <property type="project" value="UniProtKB-SubCell"/>
</dbReference>
<keyword evidence="5 7" id="KW-1133">Transmembrane helix</keyword>
<evidence type="ECO:0000256" key="4">
    <source>
        <dbReference type="ARBA" id="ARBA00022692"/>
    </source>
</evidence>
<evidence type="ECO:0000313" key="9">
    <source>
        <dbReference type="EMBL" id="KAB0290002.1"/>
    </source>
</evidence>
<dbReference type="Pfam" id="PF02470">
    <property type="entry name" value="MlaD"/>
    <property type="match status" value="2"/>
</dbReference>
<evidence type="ECO:0000256" key="5">
    <source>
        <dbReference type="ARBA" id="ARBA00022989"/>
    </source>
</evidence>
<organism evidence="9 10">
    <name type="scientific">Vibrio fortis</name>
    <dbReference type="NCBI Taxonomy" id="212667"/>
    <lineage>
        <taxon>Bacteria</taxon>
        <taxon>Pseudomonadati</taxon>
        <taxon>Pseudomonadota</taxon>
        <taxon>Gammaproteobacteria</taxon>
        <taxon>Vibrionales</taxon>
        <taxon>Vibrionaceae</taxon>
        <taxon>Vibrio</taxon>
    </lineage>
</organism>
<keyword evidence="4 7" id="KW-0812">Transmembrane</keyword>
<dbReference type="RefSeq" id="WP_150868881.1">
    <property type="nucleotide sequence ID" value="NZ_VWSE01000003.1"/>
</dbReference>
<dbReference type="InterPro" id="IPR003399">
    <property type="entry name" value="Mce/MlaD"/>
</dbReference>
<evidence type="ECO:0000256" key="3">
    <source>
        <dbReference type="ARBA" id="ARBA00022519"/>
    </source>
</evidence>
<dbReference type="AlphaFoldDB" id="A0A5N3R7M5"/>
<dbReference type="NCBIfam" id="NF008070">
    <property type="entry name" value="PRK10807.1"/>
    <property type="match status" value="1"/>
</dbReference>
<gene>
    <name evidence="9" type="primary">pqiB</name>
    <name evidence="9" type="ORF">F2P58_03455</name>
</gene>
<reference evidence="9 10" key="1">
    <citation type="submission" date="2019-09" db="EMBL/GenBank/DDBJ databases">
        <title>Whole genome sequence of Vibrio fortis.</title>
        <authorList>
            <person name="Das S.K."/>
        </authorList>
    </citation>
    <scope>NUCLEOTIDE SEQUENCE [LARGE SCALE GENOMIC DNA]</scope>
    <source>
        <strain evidence="9 10">AN60</strain>
    </source>
</reference>
<name>A0A5N3R7M5_9VIBR</name>
<sequence>MEKQSTSDAKVSKKSELSPVWIVPIIAVLVGCWMLFQYFNNRGPEITLILPDASGIEAGKTAIKSKNVHVGTITDVALSEDYEYIIAKAQIDKKASRMINAETQFWVVEPHVGTDGISGLETILSGSYIELKPGKSSEDQLRFDVLDTPPVAGPDTKGIRVVVSHNKANQLAVGEPVLHHGFVVGRVEKTSFDYQKKEGKYQLFIFAPYDGLIFEKTQFWLSSGIDVRFGANGLDVNFASIESILTGGVSFDVAENIKPGAQIKENLKEYALYDNYDAVLQGKYTTSLDYVLLFEESVRGLSKGAPVEYRGVRIGTVDTVPLQIRMDKDGKVSNRIPILIKLEIERVSEVFRAVNAETFAERIKLQMGEGLRATLKTGNLLTGALFVDINFYEDEEPYEQREFDGYPVFPVVAGGLTEIQKQITDFLDKINELPLDATIANLNGSLASLDSTLKSMDELLDSEGAKALPQDISETMKQLEATLDSYDEDSDAYKQLISASEELEHVLKELRPLIKVLNDKPNALVFGSDVEEDPIPVKGVEQ</sequence>
<keyword evidence="2" id="KW-1003">Cell membrane</keyword>
<dbReference type="Proteomes" id="UP000326789">
    <property type="component" value="Unassembled WGS sequence"/>
</dbReference>
<comment type="caution">
    <text evidence="9">The sequence shown here is derived from an EMBL/GenBank/DDBJ whole genome shotgun (WGS) entry which is preliminary data.</text>
</comment>
<feature type="domain" description="Mce/MlaD" evidence="8">
    <location>
        <begin position="289"/>
        <end position="391"/>
    </location>
</feature>
<evidence type="ECO:0000313" key="10">
    <source>
        <dbReference type="Proteomes" id="UP000326789"/>
    </source>
</evidence>
<keyword evidence="6 7" id="KW-0472">Membrane</keyword>
<evidence type="ECO:0000256" key="2">
    <source>
        <dbReference type="ARBA" id="ARBA00022475"/>
    </source>
</evidence>
<dbReference type="EMBL" id="VWSE01000003">
    <property type="protein sequence ID" value="KAB0290002.1"/>
    <property type="molecule type" value="Genomic_DNA"/>
</dbReference>
<dbReference type="PROSITE" id="PS51257">
    <property type="entry name" value="PROKAR_LIPOPROTEIN"/>
    <property type="match status" value="1"/>
</dbReference>
<dbReference type="InterPro" id="IPR051800">
    <property type="entry name" value="PqiA-PqiB_transport"/>
</dbReference>
<keyword evidence="3" id="KW-0997">Cell inner membrane</keyword>
<feature type="transmembrane region" description="Helical" evidence="7">
    <location>
        <begin position="20"/>
        <end position="39"/>
    </location>
</feature>
<feature type="domain" description="Mce/MlaD" evidence="8">
    <location>
        <begin position="43"/>
        <end position="134"/>
    </location>
</feature>